<dbReference type="STRING" id="7234.B4H8A0"/>
<proteinExistence type="predicted"/>
<dbReference type="eggNOG" id="KOG3508">
    <property type="taxonomic scope" value="Eukaryota"/>
</dbReference>
<evidence type="ECO:0000313" key="1">
    <source>
        <dbReference type="EMBL" id="EDW34915.1"/>
    </source>
</evidence>
<keyword evidence="2" id="KW-1185">Reference proteome</keyword>
<dbReference type="EMBL" id="CH479222">
    <property type="protein sequence ID" value="EDW34915.1"/>
    <property type="molecule type" value="Genomic_DNA"/>
</dbReference>
<reference evidence="1 2" key="1">
    <citation type="journal article" date="2007" name="Nature">
        <title>Evolution of genes and genomes on the Drosophila phylogeny.</title>
        <authorList>
            <consortium name="Drosophila 12 Genomes Consortium"/>
            <person name="Clark A.G."/>
            <person name="Eisen M.B."/>
            <person name="Smith D.R."/>
            <person name="Bergman C.M."/>
            <person name="Oliver B."/>
            <person name="Markow T.A."/>
            <person name="Kaufman T.C."/>
            <person name="Kellis M."/>
            <person name="Gelbart W."/>
            <person name="Iyer V.N."/>
            <person name="Pollard D.A."/>
            <person name="Sackton T.B."/>
            <person name="Larracuente A.M."/>
            <person name="Singh N.D."/>
            <person name="Abad J.P."/>
            <person name="Abt D.N."/>
            <person name="Adryan B."/>
            <person name="Aguade M."/>
            <person name="Akashi H."/>
            <person name="Anderson W.W."/>
            <person name="Aquadro C.F."/>
            <person name="Ardell D.H."/>
            <person name="Arguello R."/>
            <person name="Artieri C.G."/>
            <person name="Barbash D.A."/>
            <person name="Barker D."/>
            <person name="Barsanti P."/>
            <person name="Batterham P."/>
            <person name="Batzoglou S."/>
            <person name="Begun D."/>
            <person name="Bhutkar A."/>
            <person name="Blanco E."/>
            <person name="Bosak S.A."/>
            <person name="Bradley R.K."/>
            <person name="Brand A.D."/>
            <person name="Brent M.R."/>
            <person name="Brooks A.N."/>
            <person name="Brown R.H."/>
            <person name="Butlin R.K."/>
            <person name="Caggese C."/>
            <person name="Calvi B.R."/>
            <person name="Bernardo de Carvalho A."/>
            <person name="Caspi A."/>
            <person name="Castrezana S."/>
            <person name="Celniker S.E."/>
            <person name="Chang J.L."/>
            <person name="Chapple C."/>
            <person name="Chatterji S."/>
            <person name="Chinwalla A."/>
            <person name="Civetta A."/>
            <person name="Clifton S.W."/>
            <person name="Comeron J.M."/>
            <person name="Costello J.C."/>
            <person name="Coyne J.A."/>
            <person name="Daub J."/>
            <person name="David R.G."/>
            <person name="Delcher A.L."/>
            <person name="Delehaunty K."/>
            <person name="Do C.B."/>
            <person name="Ebling H."/>
            <person name="Edwards K."/>
            <person name="Eickbush T."/>
            <person name="Evans J.D."/>
            <person name="Filipski A."/>
            <person name="Findeiss S."/>
            <person name="Freyhult E."/>
            <person name="Fulton L."/>
            <person name="Fulton R."/>
            <person name="Garcia A.C."/>
            <person name="Gardiner A."/>
            <person name="Garfield D.A."/>
            <person name="Garvin B.E."/>
            <person name="Gibson G."/>
            <person name="Gilbert D."/>
            <person name="Gnerre S."/>
            <person name="Godfrey J."/>
            <person name="Good R."/>
            <person name="Gotea V."/>
            <person name="Gravely B."/>
            <person name="Greenberg A.J."/>
            <person name="Griffiths-Jones S."/>
            <person name="Gross S."/>
            <person name="Guigo R."/>
            <person name="Gustafson E.A."/>
            <person name="Haerty W."/>
            <person name="Hahn M.W."/>
            <person name="Halligan D.L."/>
            <person name="Halpern A.L."/>
            <person name="Halter G.M."/>
            <person name="Han M.V."/>
            <person name="Heger A."/>
            <person name="Hillier L."/>
            <person name="Hinrichs A.S."/>
            <person name="Holmes I."/>
            <person name="Hoskins R.A."/>
            <person name="Hubisz M.J."/>
            <person name="Hultmark D."/>
            <person name="Huntley M.A."/>
            <person name="Jaffe D.B."/>
            <person name="Jagadeeshan S."/>
            <person name="Jeck W.R."/>
            <person name="Johnson J."/>
            <person name="Jones C.D."/>
            <person name="Jordan W.C."/>
            <person name="Karpen G.H."/>
            <person name="Kataoka E."/>
            <person name="Keightley P.D."/>
            <person name="Kheradpour P."/>
            <person name="Kirkness E.F."/>
            <person name="Koerich L.B."/>
            <person name="Kristiansen K."/>
            <person name="Kudrna D."/>
            <person name="Kulathinal R.J."/>
            <person name="Kumar S."/>
            <person name="Kwok R."/>
            <person name="Lander E."/>
            <person name="Langley C.H."/>
            <person name="Lapoint R."/>
            <person name="Lazzaro B.P."/>
            <person name="Lee S.J."/>
            <person name="Levesque L."/>
            <person name="Li R."/>
            <person name="Lin C.F."/>
            <person name="Lin M.F."/>
            <person name="Lindblad-Toh K."/>
            <person name="Llopart A."/>
            <person name="Long M."/>
            <person name="Low L."/>
            <person name="Lozovsky E."/>
            <person name="Lu J."/>
            <person name="Luo M."/>
            <person name="Machado C.A."/>
            <person name="Makalowski W."/>
            <person name="Marzo M."/>
            <person name="Matsuda M."/>
            <person name="Matzkin L."/>
            <person name="McAllister B."/>
            <person name="McBride C.S."/>
            <person name="McKernan B."/>
            <person name="McKernan K."/>
            <person name="Mendez-Lago M."/>
            <person name="Minx P."/>
            <person name="Mollenhauer M.U."/>
            <person name="Montooth K."/>
            <person name="Mount S.M."/>
            <person name="Mu X."/>
            <person name="Myers E."/>
            <person name="Negre B."/>
            <person name="Newfeld S."/>
            <person name="Nielsen R."/>
            <person name="Noor M.A."/>
            <person name="O'Grady P."/>
            <person name="Pachter L."/>
            <person name="Papaceit M."/>
            <person name="Parisi M.J."/>
            <person name="Parisi M."/>
            <person name="Parts L."/>
            <person name="Pedersen J.S."/>
            <person name="Pesole G."/>
            <person name="Phillippy A.M."/>
            <person name="Ponting C.P."/>
            <person name="Pop M."/>
            <person name="Porcelli D."/>
            <person name="Powell J.R."/>
            <person name="Prohaska S."/>
            <person name="Pruitt K."/>
            <person name="Puig M."/>
            <person name="Quesneville H."/>
            <person name="Ram K.R."/>
            <person name="Rand D."/>
            <person name="Rasmussen M.D."/>
            <person name="Reed L.K."/>
            <person name="Reenan R."/>
            <person name="Reily A."/>
            <person name="Remington K.A."/>
            <person name="Rieger T.T."/>
            <person name="Ritchie M.G."/>
            <person name="Robin C."/>
            <person name="Rogers Y.H."/>
            <person name="Rohde C."/>
            <person name="Rozas J."/>
            <person name="Rubenfield M.J."/>
            <person name="Ruiz A."/>
            <person name="Russo S."/>
            <person name="Salzberg S.L."/>
            <person name="Sanchez-Gracia A."/>
            <person name="Saranga D.J."/>
            <person name="Sato H."/>
            <person name="Schaeffer S.W."/>
            <person name="Schatz M.C."/>
            <person name="Schlenke T."/>
            <person name="Schwartz R."/>
            <person name="Segarra C."/>
            <person name="Singh R.S."/>
            <person name="Sirot L."/>
            <person name="Sirota M."/>
            <person name="Sisneros N.B."/>
            <person name="Smith C.D."/>
            <person name="Smith T.F."/>
            <person name="Spieth J."/>
            <person name="Stage D.E."/>
            <person name="Stark A."/>
            <person name="Stephan W."/>
            <person name="Strausberg R.L."/>
            <person name="Strempel S."/>
            <person name="Sturgill D."/>
            <person name="Sutton G."/>
            <person name="Sutton G.G."/>
            <person name="Tao W."/>
            <person name="Teichmann S."/>
            <person name="Tobari Y.N."/>
            <person name="Tomimura Y."/>
            <person name="Tsolas J.M."/>
            <person name="Valente V.L."/>
            <person name="Venter E."/>
            <person name="Venter J.C."/>
            <person name="Vicario S."/>
            <person name="Vieira F.G."/>
            <person name="Vilella A.J."/>
            <person name="Villasante A."/>
            <person name="Walenz B."/>
            <person name="Wang J."/>
            <person name="Wasserman M."/>
            <person name="Watts T."/>
            <person name="Wilson D."/>
            <person name="Wilson R.K."/>
            <person name="Wing R.A."/>
            <person name="Wolfner M.F."/>
            <person name="Wong A."/>
            <person name="Wong G.K."/>
            <person name="Wu C.I."/>
            <person name="Wu G."/>
            <person name="Yamamoto D."/>
            <person name="Yang H.P."/>
            <person name="Yang S.P."/>
            <person name="Yorke J.A."/>
            <person name="Yoshida K."/>
            <person name="Zdobnov E."/>
            <person name="Zhang P."/>
            <person name="Zhang Y."/>
            <person name="Zimin A.V."/>
            <person name="Baldwin J."/>
            <person name="Abdouelleil A."/>
            <person name="Abdulkadir J."/>
            <person name="Abebe A."/>
            <person name="Abera B."/>
            <person name="Abreu J."/>
            <person name="Acer S.C."/>
            <person name="Aftuck L."/>
            <person name="Alexander A."/>
            <person name="An P."/>
            <person name="Anderson E."/>
            <person name="Anderson S."/>
            <person name="Arachi H."/>
            <person name="Azer M."/>
            <person name="Bachantsang P."/>
            <person name="Barry A."/>
            <person name="Bayul T."/>
            <person name="Berlin A."/>
            <person name="Bessette D."/>
            <person name="Bloom T."/>
            <person name="Blye J."/>
            <person name="Boguslavskiy L."/>
            <person name="Bonnet C."/>
            <person name="Boukhgalter B."/>
            <person name="Bourzgui I."/>
            <person name="Brown A."/>
            <person name="Cahill P."/>
            <person name="Channer S."/>
            <person name="Cheshatsang Y."/>
            <person name="Chuda L."/>
            <person name="Citroen M."/>
            <person name="Collymore A."/>
            <person name="Cooke P."/>
            <person name="Costello M."/>
            <person name="D'Aco K."/>
            <person name="Daza R."/>
            <person name="De Haan G."/>
            <person name="DeGray S."/>
            <person name="DeMaso C."/>
            <person name="Dhargay N."/>
            <person name="Dooley K."/>
            <person name="Dooley E."/>
            <person name="Doricent M."/>
            <person name="Dorje P."/>
            <person name="Dorjee K."/>
            <person name="Dupes A."/>
            <person name="Elong R."/>
            <person name="Falk J."/>
            <person name="Farina A."/>
            <person name="Faro S."/>
            <person name="Ferguson D."/>
            <person name="Fisher S."/>
            <person name="Foley C.D."/>
            <person name="Franke A."/>
            <person name="Friedrich D."/>
            <person name="Gadbois L."/>
            <person name="Gearin G."/>
            <person name="Gearin C.R."/>
            <person name="Giannoukos G."/>
            <person name="Goode T."/>
            <person name="Graham J."/>
            <person name="Grandbois E."/>
            <person name="Grewal S."/>
            <person name="Gyaltsen K."/>
            <person name="Hafez N."/>
            <person name="Hagos B."/>
            <person name="Hall J."/>
            <person name="Henson C."/>
            <person name="Hollinger A."/>
            <person name="Honan T."/>
            <person name="Huard M.D."/>
            <person name="Hughes L."/>
            <person name="Hurhula B."/>
            <person name="Husby M.E."/>
            <person name="Kamat A."/>
            <person name="Kanga B."/>
            <person name="Kashin S."/>
            <person name="Khazanovich D."/>
            <person name="Kisner P."/>
            <person name="Lance K."/>
            <person name="Lara M."/>
            <person name="Lee W."/>
            <person name="Lennon N."/>
            <person name="Letendre F."/>
            <person name="LeVine R."/>
            <person name="Lipovsky A."/>
            <person name="Liu X."/>
            <person name="Liu J."/>
            <person name="Liu S."/>
            <person name="Lokyitsang T."/>
            <person name="Lokyitsang Y."/>
            <person name="Lubonja R."/>
            <person name="Lui A."/>
            <person name="MacDonald P."/>
            <person name="Magnisalis V."/>
            <person name="Maru K."/>
            <person name="Matthews C."/>
            <person name="McCusker W."/>
            <person name="McDonough S."/>
            <person name="Mehta T."/>
            <person name="Meldrim J."/>
            <person name="Meneus L."/>
            <person name="Mihai O."/>
            <person name="Mihalev A."/>
            <person name="Mihova T."/>
            <person name="Mittelman R."/>
            <person name="Mlenga V."/>
            <person name="Montmayeur A."/>
            <person name="Mulrain L."/>
            <person name="Navidi A."/>
            <person name="Naylor J."/>
            <person name="Negash T."/>
            <person name="Nguyen T."/>
            <person name="Nguyen N."/>
            <person name="Nicol R."/>
            <person name="Norbu C."/>
            <person name="Norbu N."/>
            <person name="Novod N."/>
            <person name="O'Neill B."/>
            <person name="Osman S."/>
            <person name="Markiewicz E."/>
            <person name="Oyono O.L."/>
            <person name="Patti C."/>
            <person name="Phunkhang P."/>
            <person name="Pierre F."/>
            <person name="Priest M."/>
            <person name="Raghuraman S."/>
            <person name="Rege F."/>
            <person name="Reyes R."/>
            <person name="Rise C."/>
            <person name="Rogov P."/>
            <person name="Ross K."/>
            <person name="Ryan E."/>
            <person name="Settipalli S."/>
            <person name="Shea T."/>
            <person name="Sherpa N."/>
            <person name="Shi L."/>
            <person name="Shih D."/>
            <person name="Sparrow T."/>
            <person name="Spaulding J."/>
            <person name="Stalker J."/>
            <person name="Stange-Thomann N."/>
            <person name="Stavropoulos S."/>
            <person name="Stone C."/>
            <person name="Strader C."/>
            <person name="Tesfaye S."/>
            <person name="Thomson T."/>
            <person name="Thoulutsang Y."/>
            <person name="Thoulutsang D."/>
            <person name="Topham K."/>
            <person name="Topping I."/>
            <person name="Tsamla T."/>
            <person name="Vassiliev H."/>
            <person name="Vo A."/>
            <person name="Wangchuk T."/>
            <person name="Wangdi T."/>
            <person name="Weiand M."/>
            <person name="Wilkinson J."/>
            <person name="Wilson A."/>
            <person name="Yadav S."/>
            <person name="Young G."/>
            <person name="Yu Q."/>
            <person name="Zembek L."/>
            <person name="Zhong D."/>
            <person name="Zimmer A."/>
            <person name="Zwirko Z."/>
            <person name="Jaffe D.B."/>
            <person name="Alvarez P."/>
            <person name="Brockman W."/>
            <person name="Butler J."/>
            <person name="Chin C."/>
            <person name="Gnerre S."/>
            <person name="Grabherr M."/>
            <person name="Kleber M."/>
            <person name="Mauceli E."/>
            <person name="MacCallum I."/>
        </authorList>
    </citation>
    <scope>NUCLEOTIDE SEQUENCE [LARGE SCALE GENOMIC DNA]</scope>
    <source>
        <strain evidence="2">MSH-3 / Tucson 14011-0111.49</strain>
    </source>
</reference>
<sequence>MADLMRLSNVDVVIQKEKLGSPTGCSDDCNMASLAGLGVMVASGGIDLTDMAQELDQDEFEGPHLLNASIAESIEPRLSVRLPVRPPVPPFSA</sequence>
<organism evidence="2">
    <name type="scientific">Drosophila persimilis</name>
    <name type="common">Fruit fly</name>
    <dbReference type="NCBI Taxonomy" id="7234"/>
    <lineage>
        <taxon>Eukaryota</taxon>
        <taxon>Metazoa</taxon>
        <taxon>Ecdysozoa</taxon>
        <taxon>Arthropoda</taxon>
        <taxon>Hexapoda</taxon>
        <taxon>Insecta</taxon>
        <taxon>Pterygota</taxon>
        <taxon>Neoptera</taxon>
        <taxon>Endopterygota</taxon>
        <taxon>Diptera</taxon>
        <taxon>Brachycera</taxon>
        <taxon>Muscomorpha</taxon>
        <taxon>Ephydroidea</taxon>
        <taxon>Drosophilidae</taxon>
        <taxon>Drosophila</taxon>
        <taxon>Sophophora</taxon>
    </lineage>
</organism>
<dbReference type="OrthoDB" id="1562946at2759"/>
<accession>B4H8A0</accession>
<name>B4H8A0_DROPE</name>
<gene>
    <name evidence="1" type="primary">Dper\GL14106</name>
    <name evidence="1" type="ORF">Dper_GL14106</name>
</gene>
<dbReference type="HOGENOM" id="CLU_2401986_0_0_1"/>
<protein>
    <submittedName>
        <fullName evidence="1">GL14106</fullName>
    </submittedName>
</protein>
<dbReference type="Proteomes" id="UP000008744">
    <property type="component" value="Unassembled WGS sequence"/>
</dbReference>
<dbReference type="AlphaFoldDB" id="B4H8A0"/>
<evidence type="ECO:0000313" key="2">
    <source>
        <dbReference type="Proteomes" id="UP000008744"/>
    </source>
</evidence>